<dbReference type="GO" id="GO:0004315">
    <property type="term" value="F:3-oxoacyl-[acyl-carrier-protein] synthase activity"/>
    <property type="evidence" value="ECO:0007669"/>
    <property type="project" value="UniProtKB-UniRule"/>
</dbReference>
<evidence type="ECO:0000256" key="3">
    <source>
        <dbReference type="ARBA" id="ARBA00012356"/>
    </source>
</evidence>
<dbReference type="PANTHER" id="PTHR11712:SF336">
    <property type="entry name" value="3-OXOACYL-[ACYL-CARRIER-PROTEIN] SYNTHASE, MITOCHONDRIAL"/>
    <property type="match status" value="1"/>
</dbReference>
<comment type="function">
    <text evidence="11 14">Involved in the type II fatty acid elongation cycle. Catalyzes the elongation of a wide range of acyl-ACP by the addition of two carbons from malonyl-ACP to an acyl acceptor. Can efficiently catalyze the conversion of palmitoleoyl-ACP (cis-hexadec-9-enoyl-ACP) to cis-vaccenoyl-ACP (cis-octadec-11-enoyl-ACP), an essential step in the thermal regulation of fatty acid composition.</text>
</comment>
<dbReference type="InterPro" id="IPR000794">
    <property type="entry name" value="Beta-ketoacyl_synthase"/>
</dbReference>
<comment type="caution">
    <text evidence="18">The sequence shown here is derived from an EMBL/GenBank/DDBJ whole genome shotgun (WGS) entry which is preliminary data.</text>
</comment>
<dbReference type="RefSeq" id="WP_006859825.1">
    <property type="nucleotide sequence ID" value="NZ_ACCL02000001.1"/>
</dbReference>
<evidence type="ECO:0000259" key="17">
    <source>
        <dbReference type="PROSITE" id="PS52004"/>
    </source>
</evidence>
<feature type="active site" description="For beta-ketoacyl synthase activity" evidence="15">
    <location>
        <position position="162"/>
    </location>
</feature>
<evidence type="ECO:0000256" key="15">
    <source>
        <dbReference type="PIRSR" id="PIRSR000447-1"/>
    </source>
</evidence>
<sequence length="410" mass="43480">MRRVVVTGMGIISPLGNSVDSFWSSLKEQKVGIGTLTRFDTTDYRVKVAAEITDFHPENYMDAKLAKKMELFSQYAIAAADEAIKDAHLAPESEDCTRIGVSVGCGIGSLQIMEKAYEKLQKRGSKAIPPLMVPRKITNMAAGNVAIQYGLKGKCVNVVTACATGTHSIGEAARAIQCGDADVMVAGGTEAAITPLGIGGFAALTALSVCEDPLRASLPFDKDRSGFVMGEGAGVVVLESLEHAQKRGAKIYAEIGGYGATCDAFHMTSPEENGEGAARAMMLAMQEAGLTTKEVQYINAHGTGTHHNDLFETRAIKKAFGEDAYALNVNSTKSMTGHMLGAAGAAEFIVCVKSVMENYIHATAGFQEAEAEMDLNYTKEPVEREVTAAISNSLGFGGHNGSLLVKKYTD</sequence>
<evidence type="ECO:0000256" key="12">
    <source>
        <dbReference type="ARBA" id="ARBA00047318"/>
    </source>
</evidence>
<dbReference type="EC" id="2.3.1.179" evidence="3 14"/>
<comment type="catalytic activity">
    <reaction evidence="13 14">
        <text>a fatty acyl-[ACP] + malonyl-[ACP] + H(+) = a 3-oxoacyl-[ACP] + holo-[ACP] + CO2</text>
        <dbReference type="Rhea" id="RHEA:22836"/>
        <dbReference type="Rhea" id="RHEA-COMP:9623"/>
        <dbReference type="Rhea" id="RHEA-COMP:9685"/>
        <dbReference type="Rhea" id="RHEA-COMP:9916"/>
        <dbReference type="Rhea" id="RHEA-COMP:14125"/>
        <dbReference type="ChEBI" id="CHEBI:15378"/>
        <dbReference type="ChEBI" id="CHEBI:16526"/>
        <dbReference type="ChEBI" id="CHEBI:64479"/>
        <dbReference type="ChEBI" id="CHEBI:78449"/>
        <dbReference type="ChEBI" id="CHEBI:78776"/>
        <dbReference type="ChEBI" id="CHEBI:138651"/>
    </reaction>
</comment>
<dbReference type="Gene3D" id="3.40.47.10">
    <property type="match status" value="2"/>
</dbReference>
<comment type="similarity">
    <text evidence="2 14 16">Belongs to the thiolase-like superfamily. Beta-ketoacyl-ACP synthases family.</text>
</comment>
<dbReference type="GO" id="GO:0005829">
    <property type="term" value="C:cytosol"/>
    <property type="evidence" value="ECO:0007669"/>
    <property type="project" value="TreeGrafter"/>
</dbReference>
<dbReference type="SMART" id="SM00825">
    <property type="entry name" value="PKS_KS"/>
    <property type="match status" value="1"/>
</dbReference>
<dbReference type="SUPFAM" id="SSF53901">
    <property type="entry name" value="Thiolase-like"/>
    <property type="match status" value="2"/>
</dbReference>
<dbReference type="InterPro" id="IPR014031">
    <property type="entry name" value="Ketoacyl_synth_C"/>
</dbReference>
<dbReference type="InterPro" id="IPR016039">
    <property type="entry name" value="Thiolase-like"/>
</dbReference>
<dbReference type="InterPro" id="IPR017568">
    <property type="entry name" value="3-oxoacyl-ACP_synth-2"/>
</dbReference>
<evidence type="ECO:0000256" key="6">
    <source>
        <dbReference type="ARBA" id="ARBA00022679"/>
    </source>
</evidence>
<gene>
    <name evidence="18" type="primary">fabF</name>
    <name evidence="18" type="ORF">BRYFOR_05023</name>
</gene>
<evidence type="ECO:0000256" key="10">
    <source>
        <dbReference type="ARBA" id="ARBA00023315"/>
    </source>
</evidence>
<proteinExistence type="inferred from homology"/>
<keyword evidence="19" id="KW-1185">Reference proteome</keyword>
<keyword evidence="5 14" id="KW-0444">Lipid biosynthesis</keyword>
<evidence type="ECO:0000256" key="11">
    <source>
        <dbReference type="ARBA" id="ARBA00024006"/>
    </source>
</evidence>
<organism evidence="18 19">
    <name type="scientific">Marvinbryantia formatexigens DSM 14469</name>
    <dbReference type="NCBI Taxonomy" id="478749"/>
    <lineage>
        <taxon>Bacteria</taxon>
        <taxon>Bacillati</taxon>
        <taxon>Bacillota</taxon>
        <taxon>Clostridia</taxon>
        <taxon>Lachnospirales</taxon>
        <taxon>Lachnospiraceae</taxon>
        <taxon>Marvinbryantia</taxon>
    </lineage>
</organism>
<keyword evidence="8" id="KW-0443">Lipid metabolism</keyword>
<accession>C6L8T4</accession>
<evidence type="ECO:0000256" key="13">
    <source>
        <dbReference type="ARBA" id="ARBA00047659"/>
    </source>
</evidence>
<dbReference type="InterPro" id="IPR018201">
    <property type="entry name" value="Ketoacyl_synth_AS"/>
</dbReference>
<dbReference type="UniPathway" id="UPA00094"/>
<keyword evidence="7" id="KW-0276">Fatty acid metabolism</keyword>
<dbReference type="eggNOG" id="COG0304">
    <property type="taxonomic scope" value="Bacteria"/>
</dbReference>
<feature type="domain" description="Ketosynthase family 3 (KS3)" evidence="17">
    <location>
        <begin position="1"/>
        <end position="407"/>
    </location>
</feature>
<keyword evidence="9 14" id="KW-0275">Fatty acid biosynthesis</keyword>
<dbReference type="GO" id="GO:0006633">
    <property type="term" value="P:fatty acid biosynthetic process"/>
    <property type="evidence" value="ECO:0007669"/>
    <property type="project" value="UniProtKB-UniRule"/>
</dbReference>
<dbReference type="STRING" id="168384.SAMN05660368_01660"/>
<dbReference type="EMBL" id="ACCL02000001">
    <property type="protein sequence ID" value="EET62673.1"/>
    <property type="molecule type" value="Genomic_DNA"/>
</dbReference>
<dbReference type="CDD" id="cd00834">
    <property type="entry name" value="KAS_I_II"/>
    <property type="match status" value="1"/>
</dbReference>
<evidence type="ECO:0000256" key="5">
    <source>
        <dbReference type="ARBA" id="ARBA00022516"/>
    </source>
</evidence>
<comment type="pathway">
    <text evidence="1 14">Lipid metabolism; fatty acid biosynthesis.</text>
</comment>
<keyword evidence="6 14" id="KW-0808">Transferase</keyword>
<reference evidence="18" key="1">
    <citation type="submission" date="2009-07" db="EMBL/GenBank/DDBJ databases">
        <authorList>
            <person name="Weinstock G."/>
            <person name="Sodergren E."/>
            <person name="Clifton S."/>
            <person name="Fulton L."/>
            <person name="Fulton B."/>
            <person name="Courtney L."/>
            <person name="Fronick C."/>
            <person name="Harrison M."/>
            <person name="Strong C."/>
            <person name="Farmer C."/>
            <person name="Delahaunty K."/>
            <person name="Markovic C."/>
            <person name="Hall O."/>
            <person name="Minx P."/>
            <person name="Tomlinson C."/>
            <person name="Mitreva M."/>
            <person name="Nelson J."/>
            <person name="Hou S."/>
            <person name="Wollam A."/>
            <person name="Pepin K.H."/>
            <person name="Johnson M."/>
            <person name="Bhonagiri V."/>
            <person name="Nash W.E."/>
            <person name="Warren W."/>
            <person name="Chinwalla A."/>
            <person name="Mardis E.R."/>
            <person name="Wilson R.K."/>
        </authorList>
    </citation>
    <scope>NUCLEOTIDE SEQUENCE [LARGE SCALE GENOMIC DNA]</scope>
    <source>
        <strain evidence="18">DSM 14469</strain>
    </source>
</reference>
<dbReference type="Pfam" id="PF00109">
    <property type="entry name" value="ketoacyl-synt"/>
    <property type="match status" value="1"/>
</dbReference>
<dbReference type="PROSITE" id="PS00606">
    <property type="entry name" value="KS3_1"/>
    <property type="match status" value="1"/>
</dbReference>
<dbReference type="AlphaFoldDB" id="C6L8T4"/>
<dbReference type="Proteomes" id="UP000005561">
    <property type="component" value="Unassembled WGS sequence"/>
</dbReference>
<dbReference type="PIRSF" id="PIRSF000447">
    <property type="entry name" value="KAS_II"/>
    <property type="match status" value="1"/>
</dbReference>
<dbReference type="NCBIfam" id="TIGR03150">
    <property type="entry name" value="fabF"/>
    <property type="match status" value="1"/>
</dbReference>
<evidence type="ECO:0000256" key="1">
    <source>
        <dbReference type="ARBA" id="ARBA00005194"/>
    </source>
</evidence>
<protein>
    <recommendedName>
        <fullName evidence="4 14">3-oxoacyl-[acyl-carrier-protein] synthase 2</fullName>
        <ecNumber evidence="3 14">2.3.1.179</ecNumber>
    </recommendedName>
</protein>
<dbReference type="FunFam" id="3.40.47.10:FF:000018">
    <property type="entry name" value="3-oxoacyl-[acyl-carrier-protein] synthase 2"/>
    <property type="match status" value="1"/>
</dbReference>
<evidence type="ECO:0000256" key="14">
    <source>
        <dbReference type="PIRNR" id="PIRNR000447"/>
    </source>
</evidence>
<dbReference type="InterPro" id="IPR020841">
    <property type="entry name" value="PKS_Beta-ketoAc_synthase_dom"/>
</dbReference>
<evidence type="ECO:0000313" key="19">
    <source>
        <dbReference type="Proteomes" id="UP000005561"/>
    </source>
</evidence>
<evidence type="ECO:0000313" key="18">
    <source>
        <dbReference type="EMBL" id="EET62673.1"/>
    </source>
</evidence>
<dbReference type="PROSITE" id="PS52004">
    <property type="entry name" value="KS3_2"/>
    <property type="match status" value="1"/>
</dbReference>
<evidence type="ECO:0000256" key="8">
    <source>
        <dbReference type="ARBA" id="ARBA00023098"/>
    </source>
</evidence>
<evidence type="ECO:0000256" key="16">
    <source>
        <dbReference type="RuleBase" id="RU003694"/>
    </source>
</evidence>
<evidence type="ECO:0000256" key="4">
    <source>
        <dbReference type="ARBA" id="ARBA00014657"/>
    </source>
</evidence>
<dbReference type="Pfam" id="PF02801">
    <property type="entry name" value="Ketoacyl-synt_C"/>
    <property type="match status" value="1"/>
</dbReference>
<evidence type="ECO:0000256" key="9">
    <source>
        <dbReference type="ARBA" id="ARBA00023160"/>
    </source>
</evidence>
<name>C6L8T4_9FIRM</name>
<evidence type="ECO:0000256" key="2">
    <source>
        <dbReference type="ARBA" id="ARBA00008467"/>
    </source>
</evidence>
<dbReference type="NCBIfam" id="NF005589">
    <property type="entry name" value="PRK07314.1"/>
    <property type="match status" value="1"/>
</dbReference>
<comment type="catalytic activity">
    <reaction evidence="12 14">
        <text>(9Z)-hexadecenoyl-[ACP] + malonyl-[ACP] + H(+) = 3-oxo-(11Z)-octadecenoyl-[ACP] + holo-[ACP] + CO2</text>
        <dbReference type="Rhea" id="RHEA:55040"/>
        <dbReference type="Rhea" id="RHEA-COMP:9623"/>
        <dbReference type="Rhea" id="RHEA-COMP:9685"/>
        <dbReference type="Rhea" id="RHEA-COMP:10800"/>
        <dbReference type="Rhea" id="RHEA-COMP:14074"/>
        <dbReference type="ChEBI" id="CHEBI:15378"/>
        <dbReference type="ChEBI" id="CHEBI:16526"/>
        <dbReference type="ChEBI" id="CHEBI:64479"/>
        <dbReference type="ChEBI" id="CHEBI:78449"/>
        <dbReference type="ChEBI" id="CHEBI:83989"/>
        <dbReference type="ChEBI" id="CHEBI:138538"/>
        <dbReference type="EC" id="2.3.1.179"/>
    </reaction>
</comment>
<dbReference type="PANTHER" id="PTHR11712">
    <property type="entry name" value="POLYKETIDE SYNTHASE-RELATED"/>
    <property type="match status" value="1"/>
</dbReference>
<dbReference type="InterPro" id="IPR014030">
    <property type="entry name" value="Ketoacyl_synth_N"/>
</dbReference>
<keyword evidence="10 14" id="KW-0012">Acyltransferase</keyword>
<evidence type="ECO:0000256" key="7">
    <source>
        <dbReference type="ARBA" id="ARBA00022832"/>
    </source>
</evidence>